<evidence type="ECO:0000313" key="1">
    <source>
        <dbReference type="EMBL" id="CAG8828489.1"/>
    </source>
</evidence>
<dbReference type="SUPFAM" id="SSF56672">
    <property type="entry name" value="DNA/RNA polymerases"/>
    <property type="match status" value="1"/>
</dbReference>
<keyword evidence="2" id="KW-1185">Reference proteome</keyword>
<feature type="non-terminal residue" evidence="1">
    <location>
        <position position="480"/>
    </location>
</feature>
<protein>
    <submittedName>
        <fullName evidence="1">9799_t:CDS:1</fullName>
    </submittedName>
</protein>
<dbReference type="Proteomes" id="UP000789901">
    <property type="component" value="Unassembled WGS sequence"/>
</dbReference>
<sequence>MSDAYPDYIEEFSIEIADYNPISPTSHMPLPETIPKYNNGALHLVKVHPERNLHRLYGENNPDISLCVYEWHNQNKCLEFRYITERRSDEYKQVNLLVITGEDRSHYCIIKDLHKLVYNHSKHKGVNNASQLPKVLTMERSIKEFSNYKCMQPNPYHIFWDLECLTKKLTPKENIQLTRTEKIQRHKPCGYCYVVVRIDSSLNYEIISYDLYKGPDALEKFIDAIEKELLEIQTDLFAPAKMIMEPDDYKRYNEATECWICMKLFVDPSPEILQQFEEAKKDHPEKKNIQKEYREALSAFNYKVALEKIPDIQSIAPDAEIGYILEVDLEALVHLHDFFADYLLAPEKQLVPENWLSLYNERLVKDKEIGNGKYVSGKKLVQTLFTKKNYVIHYRALQTYMKFGMKVTRIHGALKFQQAPWMKDYIEENIRKRKIAKANGDEFGVIYYKLKNNAVFGKQIENVRKHMRVELLRTEENKKI</sequence>
<name>A0ABN7WE66_GIGMA</name>
<proteinExistence type="predicted"/>
<accession>A0ABN7WE66</accession>
<gene>
    <name evidence="1" type="ORF">GMARGA_LOCUS29712</name>
</gene>
<dbReference type="EMBL" id="CAJVQB010040517">
    <property type="protein sequence ID" value="CAG8828489.1"/>
    <property type="molecule type" value="Genomic_DNA"/>
</dbReference>
<dbReference type="InterPro" id="IPR043502">
    <property type="entry name" value="DNA/RNA_pol_sf"/>
</dbReference>
<organism evidence="1 2">
    <name type="scientific">Gigaspora margarita</name>
    <dbReference type="NCBI Taxonomy" id="4874"/>
    <lineage>
        <taxon>Eukaryota</taxon>
        <taxon>Fungi</taxon>
        <taxon>Fungi incertae sedis</taxon>
        <taxon>Mucoromycota</taxon>
        <taxon>Glomeromycotina</taxon>
        <taxon>Glomeromycetes</taxon>
        <taxon>Diversisporales</taxon>
        <taxon>Gigasporaceae</taxon>
        <taxon>Gigaspora</taxon>
    </lineage>
</organism>
<comment type="caution">
    <text evidence="1">The sequence shown here is derived from an EMBL/GenBank/DDBJ whole genome shotgun (WGS) entry which is preliminary data.</text>
</comment>
<reference evidence="1 2" key="1">
    <citation type="submission" date="2021-06" db="EMBL/GenBank/DDBJ databases">
        <authorList>
            <person name="Kallberg Y."/>
            <person name="Tangrot J."/>
            <person name="Rosling A."/>
        </authorList>
    </citation>
    <scope>NUCLEOTIDE SEQUENCE [LARGE SCALE GENOMIC DNA]</scope>
    <source>
        <strain evidence="1 2">120-4 pot B 10/14</strain>
    </source>
</reference>
<evidence type="ECO:0000313" key="2">
    <source>
        <dbReference type="Proteomes" id="UP000789901"/>
    </source>
</evidence>